<dbReference type="KEGG" id="nta:107781371"/>
<dbReference type="PANTHER" id="PTHR45621">
    <property type="entry name" value="OS01G0588500 PROTEIN-RELATED"/>
    <property type="match status" value="1"/>
</dbReference>
<dbReference type="SUPFAM" id="SSF56112">
    <property type="entry name" value="Protein kinase-like (PK-like)"/>
    <property type="match status" value="1"/>
</dbReference>
<dbReference type="RefSeq" id="XP_016457549.1">
    <property type="nucleotide sequence ID" value="XM_016602063.1"/>
</dbReference>
<keyword evidence="4" id="KW-0808">Transferase</keyword>
<dbReference type="PaxDb" id="4097-A0A1S3YZC6"/>
<dbReference type="InterPro" id="IPR001245">
    <property type="entry name" value="Ser-Thr/Tyr_kinase_cat_dom"/>
</dbReference>
<dbReference type="OMA" id="DEVCTIA"/>
<reference evidence="4" key="2">
    <citation type="submission" date="2025-08" db="UniProtKB">
        <authorList>
            <consortium name="RefSeq"/>
        </authorList>
    </citation>
    <scope>IDENTIFICATION</scope>
    <source>
        <tissue evidence="4">Leaf</tissue>
    </source>
</reference>
<dbReference type="InterPro" id="IPR000719">
    <property type="entry name" value="Prot_kinase_dom"/>
</dbReference>
<evidence type="ECO:0000313" key="3">
    <source>
        <dbReference type="Proteomes" id="UP000790787"/>
    </source>
</evidence>
<dbReference type="RefSeq" id="XP_016457549.2">
    <property type="nucleotide sequence ID" value="XM_016602063.2"/>
</dbReference>
<evidence type="ECO:0000256" key="1">
    <source>
        <dbReference type="ARBA" id="ARBA00004236"/>
    </source>
</evidence>
<keyword evidence="4" id="KW-0418">Kinase</keyword>
<dbReference type="PROSITE" id="PS50011">
    <property type="entry name" value="PROTEIN_KINASE_DOM"/>
    <property type="match status" value="1"/>
</dbReference>
<accession>A0A1S3YZC6</accession>
<dbReference type="Proteomes" id="UP000790787">
    <property type="component" value="Chromosome 19"/>
</dbReference>
<protein>
    <submittedName>
        <fullName evidence="4">Serine/threonine-protein kinase PBL15</fullName>
    </submittedName>
</protein>
<proteinExistence type="predicted"/>
<dbReference type="Pfam" id="PF07714">
    <property type="entry name" value="PK_Tyr_Ser-Thr"/>
    <property type="match status" value="1"/>
</dbReference>
<sequence length="220" mass="25016">MPRRSSVGCFNLPCIRNECPVKNHLLGPISEDECPVKNNLLDLTAEDLSLITRDFSPEDLIGDTQFGKLYRGKMSGGSDQDKTTKDVAVKIMVGEMRHFDVSYDRLPRLEDELKFLQAPRFRGNLNLVKVIGCCREGRTLGIVYDLNPQDTLHNFIIRDDFKWLQRVKTALALASLLNYLHDGNSSYMLRNFDLAHIAVYQNFTPILFEFGMLVGEGLDN</sequence>
<dbReference type="GeneID" id="107781371"/>
<dbReference type="InterPro" id="IPR011009">
    <property type="entry name" value="Kinase-like_dom_sf"/>
</dbReference>
<keyword evidence="2" id="KW-1003">Cell membrane</keyword>
<dbReference type="InterPro" id="IPR050823">
    <property type="entry name" value="Plant_Ser_Thr_Prot_Kinase"/>
</dbReference>
<evidence type="ECO:0000313" key="4">
    <source>
        <dbReference type="RefSeq" id="XP_016457549.2"/>
    </source>
</evidence>
<dbReference type="GO" id="GO:0004672">
    <property type="term" value="F:protein kinase activity"/>
    <property type="evidence" value="ECO:0007669"/>
    <property type="project" value="InterPro"/>
</dbReference>
<reference evidence="3" key="1">
    <citation type="journal article" date="2014" name="Nat. Commun.">
        <title>The tobacco genome sequence and its comparison with those of tomato and potato.</title>
        <authorList>
            <person name="Sierro N."/>
            <person name="Battey J.N."/>
            <person name="Ouadi S."/>
            <person name="Bakaher N."/>
            <person name="Bovet L."/>
            <person name="Willig A."/>
            <person name="Goepfert S."/>
            <person name="Peitsch M.C."/>
            <person name="Ivanov N.V."/>
        </authorList>
    </citation>
    <scope>NUCLEOTIDE SEQUENCE [LARGE SCALE GENOMIC DNA]</scope>
</reference>
<dbReference type="OrthoDB" id="1223508at2759"/>
<dbReference type="GO" id="GO:0005524">
    <property type="term" value="F:ATP binding"/>
    <property type="evidence" value="ECO:0007669"/>
    <property type="project" value="InterPro"/>
</dbReference>
<keyword evidence="3" id="KW-1185">Reference proteome</keyword>
<keyword evidence="2" id="KW-0472">Membrane</keyword>
<gene>
    <name evidence="4" type="primary">LOC107781371</name>
</gene>
<name>A0A1S3YZC6_TOBAC</name>
<dbReference type="SMR" id="A0A1S3YZC6"/>
<dbReference type="Gene3D" id="1.10.510.10">
    <property type="entry name" value="Transferase(Phosphotransferase) domain 1"/>
    <property type="match status" value="1"/>
</dbReference>
<dbReference type="AlphaFoldDB" id="A0A1S3YZC6"/>
<evidence type="ECO:0000256" key="2">
    <source>
        <dbReference type="ARBA" id="ARBA00022475"/>
    </source>
</evidence>
<comment type="subcellular location">
    <subcellularLocation>
        <location evidence="1">Cell membrane</location>
    </subcellularLocation>
</comment>
<dbReference type="GO" id="GO:0005886">
    <property type="term" value="C:plasma membrane"/>
    <property type="evidence" value="ECO:0007669"/>
    <property type="project" value="UniProtKB-SubCell"/>
</dbReference>
<organism evidence="3 4">
    <name type="scientific">Nicotiana tabacum</name>
    <name type="common">Common tobacco</name>
    <dbReference type="NCBI Taxonomy" id="4097"/>
    <lineage>
        <taxon>Eukaryota</taxon>
        <taxon>Viridiplantae</taxon>
        <taxon>Streptophyta</taxon>
        <taxon>Embryophyta</taxon>
        <taxon>Tracheophyta</taxon>
        <taxon>Spermatophyta</taxon>
        <taxon>Magnoliopsida</taxon>
        <taxon>eudicotyledons</taxon>
        <taxon>Gunneridae</taxon>
        <taxon>Pentapetalae</taxon>
        <taxon>asterids</taxon>
        <taxon>lamiids</taxon>
        <taxon>Solanales</taxon>
        <taxon>Solanaceae</taxon>
        <taxon>Nicotianoideae</taxon>
        <taxon>Nicotianeae</taxon>
        <taxon>Nicotiana</taxon>
    </lineage>
</organism>